<feature type="transmembrane region" description="Helical" evidence="2">
    <location>
        <begin position="6"/>
        <end position="24"/>
    </location>
</feature>
<evidence type="ECO:0000313" key="3">
    <source>
        <dbReference type="EMBL" id="KAK4535052.1"/>
    </source>
</evidence>
<name>A0AAV9IRX6_CYACA</name>
<protein>
    <submittedName>
        <fullName evidence="3">Uncharacterized protein</fullName>
    </submittedName>
</protein>
<dbReference type="EMBL" id="JANCYW010000003">
    <property type="protein sequence ID" value="KAK4535052.1"/>
    <property type="molecule type" value="Genomic_DNA"/>
</dbReference>
<organism evidence="3 4">
    <name type="scientific">Cyanidium caldarium</name>
    <name type="common">Red alga</name>
    <dbReference type="NCBI Taxonomy" id="2771"/>
    <lineage>
        <taxon>Eukaryota</taxon>
        <taxon>Rhodophyta</taxon>
        <taxon>Bangiophyceae</taxon>
        <taxon>Cyanidiales</taxon>
        <taxon>Cyanidiaceae</taxon>
        <taxon>Cyanidium</taxon>
    </lineage>
</organism>
<keyword evidence="2" id="KW-0472">Membrane</keyword>
<comment type="caution">
    <text evidence="3">The sequence shown here is derived from an EMBL/GenBank/DDBJ whole genome shotgun (WGS) entry which is preliminary data.</text>
</comment>
<keyword evidence="2" id="KW-0812">Transmembrane</keyword>
<feature type="region of interest" description="Disordered" evidence="1">
    <location>
        <begin position="30"/>
        <end position="64"/>
    </location>
</feature>
<evidence type="ECO:0000256" key="1">
    <source>
        <dbReference type="SAM" id="MobiDB-lite"/>
    </source>
</evidence>
<dbReference type="AlphaFoldDB" id="A0AAV9IRX6"/>
<reference evidence="3 4" key="1">
    <citation type="submission" date="2022-07" db="EMBL/GenBank/DDBJ databases">
        <title>Genome-wide signatures of adaptation to extreme environments.</title>
        <authorList>
            <person name="Cho C.H."/>
            <person name="Yoon H.S."/>
        </authorList>
    </citation>
    <scope>NUCLEOTIDE SEQUENCE [LARGE SCALE GENOMIC DNA]</scope>
    <source>
        <strain evidence="3 4">DBV 063 E5</strain>
    </source>
</reference>
<feature type="compositionally biased region" description="Basic and acidic residues" evidence="1">
    <location>
        <begin position="30"/>
        <end position="43"/>
    </location>
</feature>
<dbReference type="Proteomes" id="UP001301350">
    <property type="component" value="Unassembled WGS sequence"/>
</dbReference>
<keyword evidence="2" id="KW-1133">Transmembrane helix</keyword>
<sequence length="250" mass="26291">MVVESSVAGVAVAFAALVLALWLLQPREGERGVNRNDGNDRSVVRAGPGTTAAGSSGGASGTLPTVTVVDDLHEEQPLLFEAGGGSLSPSGKQFLRRLSGGEVEGRSPPRRLQVWVIVRVRSDADEAAVSSAWSAWQQAEPCSSGTAARYASFCLLCCDKRAGAAAMVRHVVPAVHVEAAATAAECAQVLHRFIPRIVVVTGDAERCRRLGEALAQWASAATKSGDSPARTEWTVAESLEQAAVYIETWL</sequence>
<evidence type="ECO:0000313" key="4">
    <source>
        <dbReference type="Proteomes" id="UP001301350"/>
    </source>
</evidence>
<evidence type="ECO:0000256" key="2">
    <source>
        <dbReference type="SAM" id="Phobius"/>
    </source>
</evidence>
<accession>A0AAV9IRX6</accession>
<proteinExistence type="predicted"/>
<gene>
    <name evidence="3" type="ORF">CDCA_CDCA03G1077</name>
</gene>
<keyword evidence="4" id="KW-1185">Reference proteome</keyword>